<feature type="transmembrane region" description="Helical" evidence="5">
    <location>
        <begin position="186"/>
        <end position="211"/>
    </location>
</feature>
<evidence type="ECO:0000313" key="7">
    <source>
        <dbReference type="Proteomes" id="UP000700706"/>
    </source>
</evidence>
<accession>A0A952FHV8</accession>
<protein>
    <submittedName>
        <fullName evidence="6">Anion permease</fullName>
    </submittedName>
</protein>
<dbReference type="Proteomes" id="UP000700706">
    <property type="component" value="Unassembled WGS sequence"/>
</dbReference>
<dbReference type="PANTHER" id="PTHR10283:SF92">
    <property type="entry name" value="LOW-AFFINITY PHOSPHATE TRANSPORTER PHO91"/>
    <property type="match status" value="1"/>
</dbReference>
<feature type="transmembrane region" description="Helical" evidence="5">
    <location>
        <begin position="56"/>
        <end position="89"/>
    </location>
</feature>
<feature type="transmembrane region" description="Helical" evidence="5">
    <location>
        <begin position="329"/>
        <end position="347"/>
    </location>
</feature>
<dbReference type="GO" id="GO:0005315">
    <property type="term" value="F:phosphate transmembrane transporter activity"/>
    <property type="evidence" value="ECO:0007669"/>
    <property type="project" value="TreeGrafter"/>
</dbReference>
<organism evidence="6 7">
    <name type="scientific">Inquilinus limosus</name>
    <dbReference type="NCBI Taxonomy" id="171674"/>
    <lineage>
        <taxon>Bacteria</taxon>
        <taxon>Pseudomonadati</taxon>
        <taxon>Pseudomonadota</taxon>
        <taxon>Alphaproteobacteria</taxon>
        <taxon>Rhodospirillales</taxon>
        <taxon>Rhodospirillaceae</taxon>
        <taxon>Inquilinus</taxon>
    </lineage>
</organism>
<feature type="transmembrane region" description="Helical" evidence="5">
    <location>
        <begin position="452"/>
        <end position="478"/>
    </location>
</feature>
<keyword evidence="3 5" id="KW-1133">Transmembrane helix</keyword>
<dbReference type="EMBL" id="JAEKLZ010000125">
    <property type="protein sequence ID" value="MBW8724637.1"/>
    <property type="molecule type" value="Genomic_DNA"/>
</dbReference>
<dbReference type="InterPro" id="IPR001898">
    <property type="entry name" value="SLC13A/DASS"/>
</dbReference>
<evidence type="ECO:0000256" key="4">
    <source>
        <dbReference type="ARBA" id="ARBA00023136"/>
    </source>
</evidence>
<feature type="transmembrane region" description="Helical" evidence="5">
    <location>
        <begin position="96"/>
        <end position="118"/>
    </location>
</feature>
<feature type="transmembrane region" description="Helical" evidence="5">
    <location>
        <begin position="297"/>
        <end position="317"/>
    </location>
</feature>
<dbReference type="GO" id="GO:0005886">
    <property type="term" value="C:plasma membrane"/>
    <property type="evidence" value="ECO:0007669"/>
    <property type="project" value="TreeGrafter"/>
</dbReference>
<evidence type="ECO:0000256" key="3">
    <source>
        <dbReference type="ARBA" id="ARBA00022989"/>
    </source>
</evidence>
<name>A0A952FHV8_9PROT</name>
<gene>
    <name evidence="6" type="ORF">JF625_05705</name>
</gene>
<keyword evidence="2 5" id="KW-0812">Transmembrane</keyword>
<keyword evidence="4 5" id="KW-0472">Membrane</keyword>
<comment type="caution">
    <text evidence="6">The sequence shown here is derived from an EMBL/GenBank/DDBJ whole genome shotgun (WGS) entry which is preliminary data.</text>
</comment>
<feature type="transmembrane region" description="Helical" evidence="5">
    <location>
        <begin position="417"/>
        <end position="440"/>
    </location>
</feature>
<comment type="subcellular location">
    <subcellularLocation>
        <location evidence="1">Membrane</location>
        <topology evidence="1">Multi-pass membrane protein</topology>
    </subcellularLocation>
</comment>
<dbReference type="Pfam" id="PF00939">
    <property type="entry name" value="Na_sulph_symp"/>
    <property type="match status" value="1"/>
</dbReference>
<evidence type="ECO:0000313" key="6">
    <source>
        <dbReference type="EMBL" id="MBW8724637.1"/>
    </source>
</evidence>
<dbReference type="AlphaFoldDB" id="A0A952FHV8"/>
<dbReference type="PANTHER" id="PTHR10283">
    <property type="entry name" value="SOLUTE CARRIER FAMILY 13 MEMBER"/>
    <property type="match status" value="1"/>
</dbReference>
<evidence type="ECO:0000256" key="2">
    <source>
        <dbReference type="ARBA" id="ARBA00022692"/>
    </source>
</evidence>
<evidence type="ECO:0000256" key="5">
    <source>
        <dbReference type="SAM" id="Phobius"/>
    </source>
</evidence>
<reference evidence="6" key="1">
    <citation type="submission" date="2020-06" db="EMBL/GenBank/DDBJ databases">
        <title>Stable isotope informed genome-resolved metagenomics uncovers potential trophic interactions in rhizosphere soil.</title>
        <authorList>
            <person name="Starr E.P."/>
            <person name="Shi S."/>
            <person name="Blazewicz S.J."/>
            <person name="Koch B.J."/>
            <person name="Probst A.J."/>
            <person name="Hungate B.A."/>
            <person name="Pett-Ridge J."/>
            <person name="Firestone M.K."/>
            <person name="Banfield J.F."/>
        </authorList>
    </citation>
    <scope>NUCLEOTIDE SEQUENCE</scope>
    <source>
        <strain evidence="6">YM_69_17</strain>
    </source>
</reference>
<sequence length="485" mass="50203">MTNAIEWAGHRADHAAPRRLSGRLPMRLIGIGGAAVLGAAAIELALPGLAPAARHALVILLLALIGWTMTALDDTFVAVAAAVAMTLFVTGRPEALFATLGTPLIWLLLASFLLAAAVRSTGAGDRLIALAAARLHSVRALAYALTAITFATAFIVPSTSGRAAMMVPAYAAIAPHCGSRGLRTAFALLFPTAILLSAVASPLGAGAHLLAIEMTDRLAGQGVGYLEWVAFGLPFAALSAFLSTEAILRLFLTPEQRGARLELPPVEAEGAPLRKQPILWIAAAVVLGWLTEPLHRVDPTIVALLGALAAFCPGLGAPPFRDALRQAELGLLLFLAATICLADGLTASGLHEWLVATVFRPLQQDGLSPAAVLALVTALGLLSHLVIHSRTARVTILLPPVLILARSAGVSPVTAMLAMVAATGFCQTLMISAKPVALFGRLGDQGYGAGDLARLSAVLLPLHFLLILLFATAGWPAIGSLLGAW</sequence>
<feature type="transmembrane region" description="Helical" evidence="5">
    <location>
        <begin position="367"/>
        <end position="387"/>
    </location>
</feature>
<feature type="transmembrane region" description="Helical" evidence="5">
    <location>
        <begin position="231"/>
        <end position="252"/>
    </location>
</feature>
<proteinExistence type="predicted"/>
<feature type="transmembrane region" description="Helical" evidence="5">
    <location>
        <begin position="138"/>
        <end position="156"/>
    </location>
</feature>
<feature type="transmembrane region" description="Helical" evidence="5">
    <location>
        <begin position="28"/>
        <end position="50"/>
    </location>
</feature>
<evidence type="ECO:0000256" key="1">
    <source>
        <dbReference type="ARBA" id="ARBA00004141"/>
    </source>
</evidence>